<comment type="caution">
    <text evidence="10">The sequence shown here is derived from an EMBL/GenBank/DDBJ whole genome shotgun (WGS) entry which is preliminary data.</text>
</comment>
<dbReference type="PROSITE" id="PS00445">
    <property type="entry name" value="FGGY_KINASES_2"/>
    <property type="match status" value="1"/>
</dbReference>
<evidence type="ECO:0000256" key="6">
    <source>
        <dbReference type="ARBA" id="ARBA00023277"/>
    </source>
</evidence>
<keyword evidence="1 7" id="KW-0808">Transferase</keyword>
<feature type="domain" description="Carbohydrate kinase FGGY N-terminal" evidence="8">
    <location>
        <begin position="5"/>
        <end position="274"/>
    </location>
</feature>
<dbReference type="InterPro" id="IPR018483">
    <property type="entry name" value="Carb_kinase_FGGY_CS"/>
</dbReference>
<dbReference type="Proteomes" id="UP000283975">
    <property type="component" value="Unassembled WGS sequence"/>
</dbReference>
<evidence type="ECO:0000313" key="11">
    <source>
        <dbReference type="Proteomes" id="UP000283975"/>
    </source>
</evidence>
<evidence type="ECO:0000256" key="3">
    <source>
        <dbReference type="ARBA" id="ARBA00022777"/>
    </source>
</evidence>
<dbReference type="InterPro" id="IPR018485">
    <property type="entry name" value="FGGY_C"/>
</dbReference>
<dbReference type="SUPFAM" id="SSF53067">
    <property type="entry name" value="Actin-like ATPase domain"/>
    <property type="match status" value="2"/>
</dbReference>
<keyword evidence="3 7" id="KW-0418">Kinase</keyword>
<reference evidence="10 11" key="1">
    <citation type="submission" date="2018-08" db="EMBL/GenBank/DDBJ databases">
        <title>A genome reference for cultivated species of the human gut microbiota.</title>
        <authorList>
            <person name="Zou Y."/>
            <person name="Xue W."/>
            <person name="Luo G."/>
        </authorList>
    </citation>
    <scope>NUCLEOTIDE SEQUENCE [LARGE SCALE GENOMIC DNA]</scope>
    <source>
        <strain evidence="10 11">AM35-14</strain>
    </source>
</reference>
<evidence type="ECO:0000256" key="4">
    <source>
        <dbReference type="ARBA" id="ARBA00022840"/>
    </source>
</evidence>
<evidence type="ECO:0000256" key="2">
    <source>
        <dbReference type="ARBA" id="ARBA00022741"/>
    </source>
</evidence>
<feature type="domain" description="Carbohydrate kinase FGGY C-terminal" evidence="9">
    <location>
        <begin position="286"/>
        <end position="484"/>
    </location>
</feature>
<accession>A0A414B144</accession>
<proteinExistence type="inferred from homology"/>
<name>A0A414B144_9FIRM</name>
<keyword evidence="5" id="KW-0054">Arabinose catabolism</keyword>
<dbReference type="GO" id="GO:0019150">
    <property type="term" value="F:D-ribulokinase activity"/>
    <property type="evidence" value="ECO:0007669"/>
    <property type="project" value="TreeGrafter"/>
</dbReference>
<evidence type="ECO:0000313" key="10">
    <source>
        <dbReference type="EMBL" id="RHC58934.1"/>
    </source>
</evidence>
<dbReference type="GO" id="GO:0005737">
    <property type="term" value="C:cytoplasm"/>
    <property type="evidence" value="ECO:0007669"/>
    <property type="project" value="TreeGrafter"/>
</dbReference>
<dbReference type="PANTHER" id="PTHR43435">
    <property type="entry name" value="RIBULOKINASE"/>
    <property type="match status" value="1"/>
</dbReference>
<evidence type="ECO:0000256" key="1">
    <source>
        <dbReference type="ARBA" id="ARBA00022679"/>
    </source>
</evidence>
<dbReference type="InterPro" id="IPR005929">
    <property type="entry name" value="Ribulokinase"/>
</dbReference>
<dbReference type="Gene3D" id="3.30.420.40">
    <property type="match status" value="2"/>
</dbReference>
<keyword evidence="4" id="KW-0067">ATP-binding</keyword>
<evidence type="ECO:0000256" key="5">
    <source>
        <dbReference type="ARBA" id="ARBA00022935"/>
    </source>
</evidence>
<keyword evidence="6" id="KW-0119">Carbohydrate metabolism</keyword>
<dbReference type="PIRSF" id="PIRSF000538">
    <property type="entry name" value="GlpK"/>
    <property type="match status" value="1"/>
</dbReference>
<dbReference type="InterPro" id="IPR000577">
    <property type="entry name" value="Carb_kinase_FGGY"/>
</dbReference>
<dbReference type="Pfam" id="PF02782">
    <property type="entry name" value="FGGY_C"/>
    <property type="match status" value="1"/>
</dbReference>
<dbReference type="GO" id="GO:0019569">
    <property type="term" value="P:L-arabinose catabolic process to D-xylulose 5-phosphate"/>
    <property type="evidence" value="ECO:0007669"/>
    <property type="project" value="InterPro"/>
</dbReference>
<dbReference type="EMBL" id="QSHZ01000001">
    <property type="protein sequence ID" value="RHC58934.1"/>
    <property type="molecule type" value="Genomic_DNA"/>
</dbReference>
<dbReference type="GO" id="GO:0008741">
    <property type="term" value="F:ribulokinase activity"/>
    <property type="evidence" value="ECO:0007669"/>
    <property type="project" value="UniProtKB-EC"/>
</dbReference>
<evidence type="ECO:0000259" key="8">
    <source>
        <dbReference type="Pfam" id="PF00370"/>
    </source>
</evidence>
<dbReference type="AlphaFoldDB" id="A0A414B144"/>
<dbReference type="GO" id="GO:0005524">
    <property type="term" value="F:ATP binding"/>
    <property type="evidence" value="ECO:0007669"/>
    <property type="project" value="UniProtKB-KW"/>
</dbReference>
<dbReference type="CDD" id="cd07781">
    <property type="entry name" value="ASKHA_NBD_FGGY_L-RBK"/>
    <property type="match status" value="1"/>
</dbReference>
<gene>
    <name evidence="10" type="ORF">DW839_00810</name>
</gene>
<dbReference type="KEGG" id="cbol:CGC65_03755"/>
<keyword evidence="2" id="KW-0547">Nucleotide-binding</keyword>
<dbReference type="InterPro" id="IPR043129">
    <property type="entry name" value="ATPase_NBD"/>
</dbReference>
<dbReference type="NCBIfam" id="NF003154">
    <property type="entry name" value="PRK04123.1"/>
    <property type="match status" value="1"/>
</dbReference>
<organism evidence="10 11">
    <name type="scientific">Enterocloster bolteae</name>
    <dbReference type="NCBI Taxonomy" id="208479"/>
    <lineage>
        <taxon>Bacteria</taxon>
        <taxon>Bacillati</taxon>
        <taxon>Bacillota</taxon>
        <taxon>Clostridia</taxon>
        <taxon>Lachnospirales</taxon>
        <taxon>Lachnospiraceae</taxon>
        <taxon>Enterocloster</taxon>
    </lineage>
</organism>
<dbReference type="EC" id="2.7.1.16" evidence="10"/>
<protein>
    <submittedName>
        <fullName evidence="10">Ribulokinase</fullName>
        <ecNumber evidence="10">2.7.1.16</ecNumber>
    </submittedName>
</protein>
<dbReference type="RefSeq" id="WP_002568263.1">
    <property type="nucleotide sequence ID" value="NZ_CABKUK010000002.1"/>
</dbReference>
<comment type="similarity">
    <text evidence="7">Belongs to the FGGY kinase family.</text>
</comment>
<dbReference type="PANTHER" id="PTHR43435:SF4">
    <property type="entry name" value="FGGY CARBOHYDRATE KINASE DOMAIN-CONTAINING PROTEIN"/>
    <property type="match status" value="1"/>
</dbReference>
<sequence>MGFSIGVDFGSLSARAMAVDVSNGRILKESVYGYPHGIMKESLPTGRKLEPGTALQEPRDYLDAWQFLIQDMFKDKELRADQAVGIGIDFTQCTMMPVDREGIPLCMHTEFRDDPHSYVKLWMHHHAQKEADDITREAGLRQERFLKYYGSKISSELLFPKILEILRQSPDIYQAADQFVEGADWMTWQITGTRMRSKSIAAVAALWQEEEGYPSDDFLRALHPEMPDVKQKLRGKLVKPGTCIGGISKEMSDKTGLPAGTPVACGLGDSHSAFAGSGLCSEGAMLMVIGTSGCDILISRNQIPVEGFCGICPDSAIPGYYAYEAGQACMGDHFQWFMENCLPAACREEAAGRNMSVFQWMDEKAGRLKPGSSGVIALDWWNGCRSVLMDSDLGGCLFGMTLQTRPEEIYRALMEGIAFGKRMIIEQMEMAGVRCRQLYATGGVAQKNPLIMQIMADVLGREIRVPVIANGSCMGSAMFGAVAAGRKGGGYDTIEEAVEAMGPPVGKIYIPDQSASAAYDVLFQMYREMYLYMGNSSMLKRLAAMRGKEESTL</sequence>
<evidence type="ECO:0000256" key="7">
    <source>
        <dbReference type="RuleBase" id="RU003733"/>
    </source>
</evidence>
<dbReference type="InterPro" id="IPR018484">
    <property type="entry name" value="FGGY_N"/>
</dbReference>
<evidence type="ECO:0000259" key="9">
    <source>
        <dbReference type="Pfam" id="PF02782"/>
    </source>
</evidence>
<dbReference type="Pfam" id="PF00370">
    <property type="entry name" value="FGGY_N"/>
    <property type="match status" value="1"/>
</dbReference>